<dbReference type="Proteomes" id="UP000076858">
    <property type="component" value="Unassembled WGS sequence"/>
</dbReference>
<feature type="chain" id="PRO_5013198551" evidence="2">
    <location>
        <begin position="16"/>
        <end position="156"/>
    </location>
</feature>
<keyword evidence="1" id="KW-0472">Membrane</keyword>
<keyword evidence="2" id="KW-0732">Signal</keyword>
<dbReference type="AlphaFoldDB" id="A0A164DD46"/>
<reference evidence="3 4" key="1">
    <citation type="submission" date="2016-03" db="EMBL/GenBank/DDBJ databases">
        <title>EvidentialGene: Evidence-directed Construction of Genes on Genomes.</title>
        <authorList>
            <person name="Gilbert D.G."/>
            <person name="Choi J.-H."/>
            <person name="Mockaitis K."/>
            <person name="Colbourne J."/>
            <person name="Pfrender M."/>
        </authorList>
    </citation>
    <scope>NUCLEOTIDE SEQUENCE [LARGE SCALE GENOMIC DNA]</scope>
    <source>
        <strain evidence="3 4">Xinb3</strain>
        <tissue evidence="3">Complete organism</tissue>
    </source>
</reference>
<name>A0A164DD46_9CRUS</name>
<proteinExistence type="predicted"/>
<organism evidence="3 4">
    <name type="scientific">Daphnia magna</name>
    <dbReference type="NCBI Taxonomy" id="35525"/>
    <lineage>
        <taxon>Eukaryota</taxon>
        <taxon>Metazoa</taxon>
        <taxon>Ecdysozoa</taxon>
        <taxon>Arthropoda</taxon>
        <taxon>Crustacea</taxon>
        <taxon>Branchiopoda</taxon>
        <taxon>Diplostraca</taxon>
        <taxon>Cladocera</taxon>
        <taxon>Anomopoda</taxon>
        <taxon>Daphniidae</taxon>
        <taxon>Daphnia</taxon>
    </lineage>
</organism>
<sequence length="156" mass="17205">KSSLLILLFFSPLLSQLTWIGFNNISIFWTANIHVPSVQHCRFDNFGSFAPSGPHATTFSSSSCRCCQRLHLIAVFVDVFAFISVSSSWSSSPSSPSRRLGRLCLHLRLVVLVVFAFISVSSSWSSSPSSPSRRFVVFTVFVYAITSSPAFPSPFT</sequence>
<keyword evidence="4" id="KW-1185">Reference proteome</keyword>
<feature type="transmembrane region" description="Helical" evidence="1">
    <location>
        <begin position="70"/>
        <end position="91"/>
    </location>
</feature>
<evidence type="ECO:0000256" key="1">
    <source>
        <dbReference type="SAM" id="Phobius"/>
    </source>
</evidence>
<evidence type="ECO:0000313" key="4">
    <source>
        <dbReference type="Proteomes" id="UP000076858"/>
    </source>
</evidence>
<feature type="non-terminal residue" evidence="3">
    <location>
        <position position="1"/>
    </location>
</feature>
<feature type="signal peptide" evidence="2">
    <location>
        <begin position="1"/>
        <end position="15"/>
    </location>
</feature>
<keyword evidence="1" id="KW-1133">Transmembrane helix</keyword>
<comment type="caution">
    <text evidence="3">The sequence shown here is derived from an EMBL/GenBank/DDBJ whole genome shotgun (WGS) entry which is preliminary data.</text>
</comment>
<protein>
    <submittedName>
        <fullName evidence="3">Uncharacterized protein</fullName>
    </submittedName>
</protein>
<feature type="transmembrane region" description="Helical" evidence="1">
    <location>
        <begin position="136"/>
        <end position="155"/>
    </location>
</feature>
<evidence type="ECO:0000256" key="2">
    <source>
        <dbReference type="SAM" id="SignalP"/>
    </source>
</evidence>
<evidence type="ECO:0000313" key="3">
    <source>
        <dbReference type="EMBL" id="KZR95649.1"/>
    </source>
</evidence>
<dbReference type="EMBL" id="LRGB01027853">
    <property type="protein sequence ID" value="KZR95649.1"/>
    <property type="molecule type" value="Genomic_DNA"/>
</dbReference>
<accession>A0A164DD46</accession>
<keyword evidence="1" id="KW-0812">Transmembrane</keyword>
<gene>
    <name evidence="3" type="ORF">APZ42_010507</name>
</gene>
<feature type="transmembrane region" description="Helical" evidence="1">
    <location>
        <begin position="103"/>
        <end position="124"/>
    </location>
</feature>